<dbReference type="GO" id="GO:0005743">
    <property type="term" value="C:mitochondrial inner membrane"/>
    <property type="evidence" value="ECO:0007669"/>
    <property type="project" value="UniProtKB-SubCell"/>
</dbReference>
<evidence type="ECO:0000256" key="6">
    <source>
        <dbReference type="ARBA" id="ARBA00022692"/>
    </source>
</evidence>
<proteinExistence type="inferred from homology"/>
<feature type="transmembrane region" description="Helical" evidence="16">
    <location>
        <begin position="490"/>
        <end position="511"/>
    </location>
</feature>
<dbReference type="PANTHER" id="PTHR42829">
    <property type="entry name" value="NADH-UBIQUINONE OXIDOREDUCTASE CHAIN 5"/>
    <property type="match status" value="1"/>
</dbReference>
<feature type="transmembrane region" description="Helical" evidence="16">
    <location>
        <begin position="373"/>
        <end position="392"/>
    </location>
</feature>
<evidence type="ECO:0000256" key="11">
    <source>
        <dbReference type="ARBA" id="ARBA00023027"/>
    </source>
</evidence>
<evidence type="ECO:0000256" key="2">
    <source>
        <dbReference type="ARBA" id="ARBA00012944"/>
    </source>
</evidence>
<dbReference type="Pfam" id="PF00361">
    <property type="entry name" value="Proton_antipo_M"/>
    <property type="match status" value="1"/>
</dbReference>
<protein>
    <recommendedName>
        <fullName evidence="3 16">NADH-ubiquinone oxidoreductase chain 5</fullName>
        <ecNumber evidence="2 16">7.1.1.2</ecNumber>
    </recommendedName>
</protein>
<dbReference type="AlphaFoldDB" id="Q5GMD4"/>
<evidence type="ECO:0000256" key="16">
    <source>
        <dbReference type="RuleBase" id="RU003404"/>
    </source>
</evidence>
<keyword evidence="13 16" id="KW-0496">Mitochondrion</keyword>
<evidence type="ECO:0000256" key="1">
    <source>
        <dbReference type="ARBA" id="ARBA00004448"/>
    </source>
</evidence>
<dbReference type="EMBL" id="AP006230">
    <property type="protein sequence ID" value="BAD89212.1"/>
    <property type="molecule type" value="Genomic_DNA"/>
</dbReference>
<comment type="function">
    <text evidence="16">Core subunit of the mitochondrial membrane respiratory chain NADH dehydrogenase (Complex I) which catalyzes electron transfer from NADH through the respiratory chain, using ubiquinone as an electron acceptor. Essential for the catalytic activity and assembly of complex I.</text>
</comment>
<comment type="similarity">
    <text evidence="16">Belongs to the complex I subunit 5 family.</text>
</comment>
<feature type="transmembrane region" description="Helical" evidence="16">
    <location>
        <begin position="214"/>
        <end position="234"/>
    </location>
</feature>
<name>Q5GMD4_9TELE</name>
<dbReference type="PRINTS" id="PR01434">
    <property type="entry name" value="NADHDHGNASE5"/>
</dbReference>
<dbReference type="GO" id="GO:0042773">
    <property type="term" value="P:ATP synthesis coupled electron transport"/>
    <property type="evidence" value="ECO:0007669"/>
    <property type="project" value="InterPro"/>
</dbReference>
<keyword evidence="12 16" id="KW-0830">Ubiquinone</keyword>
<dbReference type="GO" id="GO:0015990">
    <property type="term" value="P:electron transport coupled proton transport"/>
    <property type="evidence" value="ECO:0007669"/>
    <property type="project" value="TreeGrafter"/>
</dbReference>
<dbReference type="PANTHER" id="PTHR42829:SF2">
    <property type="entry name" value="NADH-UBIQUINONE OXIDOREDUCTASE CHAIN 5"/>
    <property type="match status" value="1"/>
</dbReference>
<keyword evidence="11 16" id="KW-0520">NAD</keyword>
<feature type="transmembrane region" description="Helical" evidence="16">
    <location>
        <begin position="330"/>
        <end position="352"/>
    </location>
</feature>
<dbReference type="InterPro" id="IPR003945">
    <property type="entry name" value="NU5C-like"/>
</dbReference>
<evidence type="ECO:0000256" key="13">
    <source>
        <dbReference type="ARBA" id="ARBA00023128"/>
    </source>
</evidence>
<dbReference type="InterPro" id="IPR001516">
    <property type="entry name" value="Proton_antipo_N"/>
</dbReference>
<feature type="transmembrane region" description="Helical" evidence="16">
    <location>
        <begin position="176"/>
        <end position="194"/>
    </location>
</feature>
<dbReference type="InterPro" id="IPR010934">
    <property type="entry name" value="NADH_DH_su5_C"/>
</dbReference>
<keyword evidence="14 16" id="KW-0472">Membrane</keyword>
<keyword evidence="9" id="KW-0249">Electron transport</keyword>
<dbReference type="NCBIfam" id="TIGR01974">
    <property type="entry name" value="NDH_I_L"/>
    <property type="match status" value="1"/>
</dbReference>
<feature type="transmembrane region" description="Helical" evidence="16">
    <location>
        <begin position="412"/>
        <end position="435"/>
    </location>
</feature>
<organism evidence="20">
    <name type="scientific">Jenkinsia lamprotaenia</name>
    <name type="common">dwarf round herring</name>
    <dbReference type="NCBI Taxonomy" id="221866"/>
    <lineage>
        <taxon>Eukaryota</taxon>
        <taxon>Metazoa</taxon>
        <taxon>Chordata</taxon>
        <taxon>Craniata</taxon>
        <taxon>Vertebrata</taxon>
        <taxon>Euteleostomi</taxon>
        <taxon>Actinopterygii</taxon>
        <taxon>Neopterygii</taxon>
        <taxon>Teleostei</taxon>
        <taxon>Clupei</taxon>
        <taxon>Clupeiformes</taxon>
        <taxon>Clupeoidei</taxon>
        <taxon>Clupeidae</taxon>
        <taxon>Spratelloidinae</taxon>
        <taxon>Jenkinsia</taxon>
    </lineage>
</organism>
<feature type="transmembrane region" description="Helical" evidence="16">
    <location>
        <begin position="589"/>
        <end position="610"/>
    </location>
</feature>
<feature type="transmembrane region" description="Helical" evidence="16">
    <location>
        <begin position="89"/>
        <end position="109"/>
    </location>
</feature>
<comment type="catalytic activity">
    <reaction evidence="15 16">
        <text>a ubiquinone + NADH + 5 H(+)(in) = a ubiquinol + NAD(+) + 4 H(+)(out)</text>
        <dbReference type="Rhea" id="RHEA:29091"/>
        <dbReference type="Rhea" id="RHEA-COMP:9565"/>
        <dbReference type="Rhea" id="RHEA-COMP:9566"/>
        <dbReference type="ChEBI" id="CHEBI:15378"/>
        <dbReference type="ChEBI" id="CHEBI:16389"/>
        <dbReference type="ChEBI" id="CHEBI:17976"/>
        <dbReference type="ChEBI" id="CHEBI:57540"/>
        <dbReference type="ChEBI" id="CHEBI:57945"/>
        <dbReference type="EC" id="7.1.1.2"/>
    </reaction>
</comment>
<keyword evidence="6 16" id="KW-0812">Transmembrane</keyword>
<evidence type="ECO:0000256" key="4">
    <source>
        <dbReference type="ARBA" id="ARBA00022448"/>
    </source>
</evidence>
<geneLocation type="mitochondrion" evidence="20"/>
<accession>Q5GMD4</accession>
<evidence type="ECO:0000259" key="19">
    <source>
        <dbReference type="Pfam" id="PF06455"/>
    </source>
</evidence>
<dbReference type="InterPro" id="IPR018393">
    <property type="entry name" value="NADHpl_OxRdtase_5_subgr"/>
</dbReference>
<reference evidence="20" key="1">
    <citation type="journal article" date="2005" name="J. Fish Biol.">
        <title>Sundasalanx(Sundasalangidae) is a progenetic clupeiform, not a closelyrelated group of salangids (Osmeriformes): mitogenomic evidence.</title>
        <authorList>
            <person name="Ishiguro N.B."/>
            <person name="Miya M."/>
            <person name="Inoue J.G."/>
            <person name="Nishida M."/>
        </authorList>
    </citation>
    <scope>NUCLEOTIDE SEQUENCE</scope>
</reference>
<feature type="domain" description="NADH dehydrogenase subunit 5 C-terminal" evidence="19">
    <location>
        <begin position="427"/>
        <end position="608"/>
    </location>
</feature>
<dbReference type="GeneID" id="3338277"/>
<sequence length="611" mass="66897">MQTSLVFSSSLLLIFTLLVFPILTSLQPQPKAHSWATTHVKSAVSAAFFVSLIPLFMYLDQGTEAVTTTWHWMNTSTFNISLSFKFDTYSVVFLPIALYVTWSILEFASWYMHADPLMPRFFKYLLMFLIAMLILVTANNMFQLFIGWEGVGIMSFLLIGWWHGRADANTAALQAVLYNRVGDIGLIMTMAWFAMNFNSWELQQIFCLSKDLDLTLPLLGLIIAATGKSAQFGLHPWLPSAMEGPTPVSALLHSSTMVVAGIFLLIRLHPLTQSNNLALTICLCLGALTTLFTATCALTQNDIKKIVAFSTSSQLGLMMVTIGLNQPQLAFLHICTHAFFKAMLFLCSGSVIHSLNDEQDIRKMGGLHNLAPFTSSCLTIGSLALTGTPFLAGFFSKDAIIEALNTSNLKAWALALTLLATSFTAVYSLRVVFFVTMGTPRFLPLSPIDENDPAVINPIKRLAWGSIIAGLLLTSNLLPDKTPVMTMPPLLKLAALLVTILGLLTALELAAMTSKQFKPIPHIIPHNFSNLLGYFPSVVHRAVPKLGLVLGQKVANQMVDQAWFEAVGPKGTATSTMKMSALVSDSQRGIIKTYLMIFVITSGLATLLALN</sequence>
<dbReference type="EC" id="7.1.1.2" evidence="2 16"/>
<feature type="transmembrane region" description="Helical" evidence="16">
    <location>
        <begin position="144"/>
        <end position="164"/>
    </location>
</feature>
<evidence type="ECO:0000259" key="17">
    <source>
        <dbReference type="Pfam" id="PF00361"/>
    </source>
</evidence>
<evidence type="ECO:0000256" key="7">
    <source>
        <dbReference type="ARBA" id="ARBA00022792"/>
    </source>
</evidence>
<keyword evidence="8" id="KW-1278">Translocase</keyword>
<evidence type="ECO:0000256" key="9">
    <source>
        <dbReference type="ARBA" id="ARBA00022982"/>
    </source>
</evidence>
<dbReference type="Pfam" id="PF00662">
    <property type="entry name" value="Proton_antipo_N"/>
    <property type="match status" value="1"/>
</dbReference>
<evidence type="ECO:0000256" key="14">
    <source>
        <dbReference type="ARBA" id="ARBA00023136"/>
    </source>
</evidence>
<dbReference type="Pfam" id="PF06455">
    <property type="entry name" value="NADH5_C"/>
    <property type="match status" value="1"/>
</dbReference>
<evidence type="ECO:0000313" key="20">
    <source>
        <dbReference type="EMBL" id="BAD89212.1"/>
    </source>
</evidence>
<evidence type="ECO:0000256" key="8">
    <source>
        <dbReference type="ARBA" id="ARBA00022967"/>
    </source>
</evidence>
<gene>
    <name evidence="20" type="primary">ND5</name>
</gene>
<evidence type="ECO:0000256" key="15">
    <source>
        <dbReference type="ARBA" id="ARBA00049551"/>
    </source>
</evidence>
<feature type="transmembrane region" description="Helical" evidence="16">
    <location>
        <begin position="38"/>
        <end position="59"/>
    </location>
</feature>
<feature type="transmembrane region" description="Helical" evidence="16">
    <location>
        <begin position="278"/>
        <end position="299"/>
    </location>
</feature>
<evidence type="ECO:0000256" key="5">
    <source>
        <dbReference type="ARBA" id="ARBA00022660"/>
    </source>
</evidence>
<feature type="transmembrane region" description="Helical" evidence="16">
    <location>
        <begin position="246"/>
        <end position="266"/>
    </location>
</feature>
<dbReference type="GO" id="GO:0003954">
    <property type="term" value="F:NADH dehydrogenase activity"/>
    <property type="evidence" value="ECO:0007669"/>
    <property type="project" value="TreeGrafter"/>
</dbReference>
<dbReference type="InterPro" id="IPR001750">
    <property type="entry name" value="ND/Mrp_TM"/>
</dbReference>
<keyword evidence="5" id="KW-0679">Respiratory chain</keyword>
<dbReference type="CTD" id="4540"/>
<evidence type="ECO:0000256" key="3">
    <source>
        <dbReference type="ARBA" id="ARBA00021096"/>
    </source>
</evidence>
<keyword evidence="10 16" id="KW-1133">Transmembrane helix</keyword>
<evidence type="ECO:0000256" key="12">
    <source>
        <dbReference type="ARBA" id="ARBA00023075"/>
    </source>
</evidence>
<feature type="domain" description="NADH-Ubiquinone oxidoreductase (complex I) chain 5 N-terminal" evidence="18">
    <location>
        <begin position="72"/>
        <end position="122"/>
    </location>
</feature>
<feature type="transmembrane region" description="Helical" evidence="16">
    <location>
        <begin position="6"/>
        <end position="26"/>
    </location>
</feature>
<feature type="domain" description="NADH:quinone oxidoreductase/Mrp antiporter transmembrane" evidence="17">
    <location>
        <begin position="138"/>
        <end position="420"/>
    </location>
</feature>
<dbReference type="GO" id="GO:0008137">
    <property type="term" value="F:NADH dehydrogenase (ubiquinone) activity"/>
    <property type="evidence" value="ECO:0007669"/>
    <property type="project" value="UniProtKB-EC"/>
</dbReference>
<evidence type="ECO:0000256" key="10">
    <source>
        <dbReference type="ARBA" id="ARBA00022989"/>
    </source>
</evidence>
<keyword evidence="7" id="KW-0999">Mitochondrion inner membrane</keyword>
<comment type="subcellular location">
    <subcellularLocation>
        <location evidence="1">Mitochondrion inner membrane</location>
        <topology evidence="1">Multi-pass membrane protein</topology>
    </subcellularLocation>
</comment>
<feature type="transmembrane region" description="Helical" evidence="16">
    <location>
        <begin position="121"/>
        <end position="138"/>
    </location>
</feature>
<dbReference type="RefSeq" id="YP_220599.1">
    <property type="nucleotide sequence ID" value="NC_006917.1"/>
</dbReference>
<keyword evidence="4 16" id="KW-0813">Transport</keyword>
<evidence type="ECO:0000259" key="18">
    <source>
        <dbReference type="Pfam" id="PF00662"/>
    </source>
</evidence>